<sequence>MTSTLTALLFLGLYLSQTTSTQKQILSKPIIWVKPNFMIPKGMPVLIWCQGTPEAIEYQLHLEGHLYAQQSPKQLERRNTVMFRIPKMTLLTAGQYRCFYRIKELWSKPSDPLDLVVTGMYDTPTLSVHPGNKVISGKNVTFSCRLDTATNKFFLLKEGRSSHPQHRYGNIQVEFPIGPVTTAHRGTYRCFGSYNNHAWSFPSKPVKLLVTEGVGDTSLVPTEHTSFSEPWDTYLLATEAEFQQAPAFWDHTAHNILQIGLAFLVLMALMCLLVDYWLCRKRIQEQANRASPQECRRRFRTQRTPGQMTKRCAGHS</sequence>
<dbReference type="PANTHER" id="PTHR11738:SF14">
    <property type="entry name" value="NATURAL CYTOTOXICITY TRIGGERING RECEPTOR 1"/>
    <property type="match status" value="1"/>
</dbReference>
<evidence type="ECO:0000256" key="13">
    <source>
        <dbReference type="ARBA" id="ARBA00040484"/>
    </source>
</evidence>
<dbReference type="Proteomes" id="UP000694542">
    <property type="component" value="Chromosome 1"/>
</dbReference>
<keyword evidence="4 15" id="KW-0812">Transmembrane</keyword>
<dbReference type="Pfam" id="PF00047">
    <property type="entry name" value="ig"/>
    <property type="match status" value="1"/>
</dbReference>
<keyword evidence="7 15" id="KW-1133">Transmembrane helix</keyword>
<evidence type="ECO:0000256" key="1">
    <source>
        <dbReference type="ARBA" id="ARBA00004251"/>
    </source>
</evidence>
<feature type="chain" id="PRO_5044673350" description="Natural cytotoxicity triggering receptor 1" evidence="16">
    <location>
        <begin position="21"/>
        <end position="316"/>
    </location>
</feature>
<feature type="signal peptide" evidence="16">
    <location>
        <begin position="1"/>
        <end position="20"/>
    </location>
</feature>
<evidence type="ECO:0000256" key="3">
    <source>
        <dbReference type="ARBA" id="ARBA00022475"/>
    </source>
</evidence>
<protein>
    <recommendedName>
        <fullName evidence="13">Natural cytotoxicity triggering receptor 1</fullName>
    </recommendedName>
    <alternativeName>
        <fullName evidence="14">Natural killer cell p46-related protein</fullName>
    </alternativeName>
</protein>
<evidence type="ECO:0000256" key="9">
    <source>
        <dbReference type="ARBA" id="ARBA00023157"/>
    </source>
</evidence>
<evidence type="ECO:0000259" key="17">
    <source>
        <dbReference type="SMART" id="SM00409"/>
    </source>
</evidence>
<evidence type="ECO:0000313" key="22">
    <source>
        <dbReference type="Proteomes" id="UP000694542"/>
    </source>
</evidence>
<dbReference type="OrthoDB" id="6151406at2759"/>
<evidence type="ECO:0000256" key="7">
    <source>
        <dbReference type="ARBA" id="ARBA00022989"/>
    </source>
</evidence>
<gene>
    <name evidence="20" type="primary">NCR1</name>
</gene>
<dbReference type="Gene3D" id="2.60.40.10">
    <property type="entry name" value="Immunoglobulins"/>
    <property type="match status" value="2"/>
</dbReference>
<dbReference type="InterPro" id="IPR036179">
    <property type="entry name" value="Ig-like_dom_sf"/>
</dbReference>
<dbReference type="SUPFAM" id="SSF48726">
    <property type="entry name" value="Immunoglobulin"/>
    <property type="match status" value="2"/>
</dbReference>
<evidence type="ECO:0000256" key="12">
    <source>
        <dbReference type="ARBA" id="ARBA00023319"/>
    </source>
</evidence>
<keyword evidence="8 15" id="KW-0472">Membrane</keyword>
<keyword evidence="10" id="KW-0675">Receptor</keyword>
<dbReference type="InterPro" id="IPR013151">
    <property type="entry name" value="Immunoglobulin_dom"/>
</dbReference>
<feature type="transmembrane region" description="Helical" evidence="15">
    <location>
        <begin position="256"/>
        <end position="279"/>
    </location>
</feature>
<evidence type="ECO:0000313" key="21">
    <source>
        <dbReference type="Proteomes" id="UP000002254"/>
    </source>
</evidence>
<evidence type="ECO:0000256" key="2">
    <source>
        <dbReference type="ARBA" id="ARBA00006531"/>
    </source>
</evidence>
<comment type="subcellular location">
    <subcellularLocation>
        <location evidence="1">Cell membrane</location>
        <topology evidence="1">Single-pass type I membrane protein</topology>
    </subcellularLocation>
</comment>
<keyword evidence="3" id="KW-1003">Cell membrane</keyword>
<evidence type="ECO:0000256" key="14">
    <source>
        <dbReference type="ARBA" id="ARBA00041225"/>
    </source>
</evidence>
<dbReference type="RefSeq" id="NP_001271377.1">
    <property type="nucleotide sequence ID" value="NM_001284448.1"/>
</dbReference>
<dbReference type="InterPro" id="IPR013783">
    <property type="entry name" value="Ig-like_fold"/>
</dbReference>
<dbReference type="Proteomes" id="UP000694429">
    <property type="component" value="Chromosome 1"/>
</dbReference>
<feature type="domain" description="Immunoglobulin" evidence="17">
    <location>
        <begin position="129"/>
        <end position="211"/>
    </location>
</feature>
<reference evidence="20" key="4">
    <citation type="submission" date="2025-05" db="UniProtKB">
        <authorList>
            <consortium name="Ensembl"/>
        </authorList>
    </citation>
    <scope>IDENTIFICATION</scope>
</reference>
<reference evidence="19" key="3">
    <citation type="submission" date="2019-03" db="EMBL/GenBank/DDBJ databases">
        <authorList>
            <person name="Warren W.C."/>
            <person name="Johnson G.S."/>
        </authorList>
    </citation>
    <scope>NUCLEOTIDE SEQUENCE [LARGE SCALE GENOMIC DNA]</scope>
    <source>
        <strain evidence="19">Basenji</strain>
    </source>
</reference>
<evidence type="ECO:0000256" key="10">
    <source>
        <dbReference type="ARBA" id="ARBA00023170"/>
    </source>
</evidence>
<comment type="similarity">
    <text evidence="2">Belongs to the natural cytotoxicity receptor (NCR) family.</text>
</comment>
<keyword evidence="9" id="KW-1015">Disulfide bond</keyword>
<evidence type="ECO:0000313" key="19">
    <source>
        <dbReference type="Ensembl" id="ENSCAFP00030003967.1"/>
    </source>
</evidence>
<dbReference type="GO" id="GO:0005886">
    <property type="term" value="C:plasma membrane"/>
    <property type="evidence" value="ECO:0007669"/>
    <property type="project" value="UniProtKB-SubCell"/>
</dbReference>
<dbReference type="Ensembl" id="ENSCAFT00030004473.1">
    <property type="protein sequence ID" value="ENSCAFP00030003967.1"/>
    <property type="gene ID" value="ENSCAFG00030002340.1"/>
</dbReference>
<evidence type="ECO:0000313" key="20">
    <source>
        <dbReference type="Ensembl" id="ENSCAFP00040016393.1"/>
    </source>
</evidence>
<keyword evidence="6" id="KW-0677">Repeat</keyword>
<reference evidence="20" key="2">
    <citation type="submission" date="2018-10" db="EMBL/GenBank/DDBJ databases">
        <title>De novo assembly of a Great Dane genome.</title>
        <authorList>
            <person name="Kidd J.M."/>
            <person name="Pendleton A.L."/>
            <person name="Shen F."/>
            <person name="Emery S."/>
        </authorList>
    </citation>
    <scope>NUCLEOTIDE SEQUENCE [LARGE SCALE GENOMIC DNA]</scope>
    <source>
        <strain evidence="20">Great Dane</strain>
    </source>
</reference>
<keyword evidence="12" id="KW-0393">Immunoglobulin domain</keyword>
<dbReference type="SMART" id="SM00409">
    <property type="entry name" value="IG"/>
    <property type="match status" value="1"/>
</dbReference>
<dbReference type="KEGG" id="cfa:611390"/>
<proteinExistence type="inferred from homology"/>
<dbReference type="Pfam" id="PF13895">
    <property type="entry name" value="Ig_2"/>
    <property type="match status" value="1"/>
</dbReference>
<reference evidence="18 21" key="1">
    <citation type="journal article" date="2005" name="Nature">
        <title>Genome sequence, comparative analysis and haplotype structure of the domestic dog.</title>
        <authorList>
            <consortium name="Broad Sequencing Platform"/>
            <person name="Lindblad-Toh K."/>
            <person name="Wade C.M."/>
            <person name="Mikkelsen T.S."/>
            <person name="Karlsson E.K."/>
            <person name="Jaffe D.B."/>
            <person name="Kamal M."/>
            <person name="Clamp M."/>
            <person name="Chang J.L."/>
            <person name="Kulbokas E.J. III"/>
            <person name="Zody M.C."/>
            <person name="Mauceli E."/>
            <person name="Xie X."/>
            <person name="Breen M."/>
            <person name="Wayne R.K."/>
            <person name="Ostrander E.A."/>
            <person name="Ponting C.P."/>
            <person name="Galibert F."/>
            <person name="Smith D.R."/>
            <person name="DeJong P.J."/>
            <person name="Kirkness E."/>
            <person name="Alvarez P."/>
            <person name="Biagi T."/>
            <person name="Brockman W."/>
            <person name="Butler J."/>
            <person name="Chin C.W."/>
            <person name="Cook A."/>
            <person name="Cuff J."/>
            <person name="Daly M.J."/>
            <person name="DeCaprio D."/>
            <person name="Gnerre S."/>
            <person name="Grabherr M."/>
            <person name="Kellis M."/>
            <person name="Kleber M."/>
            <person name="Bardeleben C."/>
            <person name="Goodstadt L."/>
            <person name="Heger A."/>
            <person name="Hitte C."/>
            <person name="Kim L."/>
            <person name="Koepfli K.P."/>
            <person name="Parker H.G."/>
            <person name="Pollinger J.P."/>
            <person name="Searle S.M."/>
            <person name="Sutter N.B."/>
            <person name="Thomas R."/>
            <person name="Webber C."/>
            <person name="Baldwin J."/>
            <person name="Abebe A."/>
            <person name="Abouelleil A."/>
            <person name="Aftuck L."/>
            <person name="Ait-Zahra M."/>
            <person name="Aldredge T."/>
            <person name="Allen N."/>
            <person name="An P."/>
            <person name="Anderson S."/>
            <person name="Antoine C."/>
            <person name="Arachchi H."/>
            <person name="Aslam A."/>
            <person name="Ayotte L."/>
            <person name="Bachantsang P."/>
            <person name="Barry A."/>
            <person name="Bayul T."/>
            <person name="Benamara M."/>
            <person name="Berlin A."/>
            <person name="Bessette D."/>
            <person name="Blitshteyn B."/>
            <person name="Bloom T."/>
            <person name="Blye J."/>
            <person name="Boguslavskiy L."/>
            <person name="Bonnet C."/>
            <person name="Boukhgalter B."/>
            <person name="Brown A."/>
            <person name="Cahill P."/>
            <person name="Calixte N."/>
            <person name="Camarata J."/>
            <person name="Cheshatsang Y."/>
            <person name="Chu J."/>
            <person name="Citroen M."/>
            <person name="Collymore A."/>
            <person name="Cooke P."/>
            <person name="Dawoe T."/>
            <person name="Daza R."/>
            <person name="Decktor K."/>
            <person name="DeGray S."/>
            <person name="Dhargay N."/>
            <person name="Dooley K."/>
            <person name="Dooley K."/>
            <person name="Dorje P."/>
            <person name="Dorjee K."/>
            <person name="Dorris L."/>
            <person name="Duffey N."/>
            <person name="Dupes A."/>
            <person name="Egbiremolen O."/>
            <person name="Elong R."/>
            <person name="Falk J."/>
            <person name="Farina A."/>
            <person name="Faro S."/>
            <person name="Ferguson D."/>
            <person name="Ferreira P."/>
            <person name="Fisher S."/>
            <person name="FitzGerald M."/>
            <person name="Foley K."/>
            <person name="Foley C."/>
            <person name="Franke A."/>
            <person name="Friedrich D."/>
            <person name="Gage D."/>
            <person name="Garber M."/>
            <person name="Gearin G."/>
            <person name="Giannoukos G."/>
            <person name="Goode T."/>
            <person name="Goyette A."/>
            <person name="Graham J."/>
            <person name="Grandbois E."/>
            <person name="Gyaltsen K."/>
            <person name="Hafez N."/>
            <person name="Hagopian D."/>
            <person name="Hagos B."/>
            <person name="Hall J."/>
            <person name="Healy C."/>
            <person name="Hegarty R."/>
            <person name="Honan T."/>
            <person name="Horn A."/>
            <person name="Houde N."/>
            <person name="Hughes L."/>
            <person name="Hunnicutt L."/>
            <person name="Husby M."/>
            <person name="Jester B."/>
            <person name="Jones C."/>
            <person name="Kamat A."/>
            <person name="Kanga B."/>
            <person name="Kells C."/>
            <person name="Khazanovich D."/>
            <person name="Kieu A.C."/>
            <person name="Kisner P."/>
            <person name="Kumar M."/>
            <person name="Lance K."/>
            <person name="Landers T."/>
            <person name="Lara M."/>
            <person name="Lee W."/>
            <person name="Leger J.P."/>
            <person name="Lennon N."/>
            <person name="Leuper L."/>
            <person name="LeVine S."/>
            <person name="Liu J."/>
            <person name="Liu X."/>
            <person name="Lokyitsang Y."/>
            <person name="Lokyitsang T."/>
            <person name="Lui A."/>
            <person name="Macdonald J."/>
            <person name="Major J."/>
            <person name="Marabella R."/>
            <person name="Maru K."/>
            <person name="Matthews C."/>
            <person name="McDonough S."/>
            <person name="Mehta T."/>
            <person name="Meldrim J."/>
            <person name="Melnikov A."/>
            <person name="Meneus L."/>
            <person name="Mihalev A."/>
            <person name="Mihova T."/>
            <person name="Miller K."/>
            <person name="Mittelman R."/>
            <person name="Mlenga V."/>
            <person name="Mulrain L."/>
            <person name="Munson G."/>
            <person name="Navidi A."/>
            <person name="Naylor J."/>
            <person name="Nguyen T."/>
            <person name="Nguyen N."/>
            <person name="Nguyen C."/>
            <person name="Nguyen T."/>
            <person name="Nicol R."/>
            <person name="Norbu N."/>
            <person name="Norbu C."/>
            <person name="Novod N."/>
            <person name="Nyima T."/>
            <person name="Olandt P."/>
            <person name="O'Neill B."/>
            <person name="O'Neill K."/>
            <person name="Osman S."/>
            <person name="Oyono L."/>
            <person name="Patti C."/>
            <person name="Perrin D."/>
            <person name="Phunkhang P."/>
            <person name="Pierre F."/>
            <person name="Priest M."/>
            <person name="Rachupka A."/>
            <person name="Raghuraman S."/>
            <person name="Rameau R."/>
            <person name="Ray V."/>
            <person name="Raymond C."/>
            <person name="Rege F."/>
            <person name="Rise C."/>
            <person name="Rogers J."/>
            <person name="Rogov P."/>
            <person name="Sahalie J."/>
            <person name="Settipalli S."/>
            <person name="Sharpe T."/>
            <person name="Shea T."/>
            <person name="Sheehan M."/>
            <person name="Sherpa N."/>
            <person name="Shi J."/>
            <person name="Shih D."/>
            <person name="Sloan J."/>
            <person name="Smith C."/>
            <person name="Sparrow T."/>
            <person name="Stalker J."/>
            <person name="Stange-Thomann N."/>
            <person name="Stavropoulos S."/>
            <person name="Stone C."/>
            <person name="Stone S."/>
            <person name="Sykes S."/>
            <person name="Tchuinga P."/>
            <person name="Tenzing P."/>
            <person name="Tesfaye S."/>
            <person name="Thoulutsang D."/>
            <person name="Thoulutsang Y."/>
            <person name="Topham K."/>
            <person name="Topping I."/>
            <person name="Tsamla T."/>
            <person name="Vassiliev H."/>
            <person name="Venkataraman V."/>
            <person name="Vo A."/>
            <person name="Wangchuk T."/>
            <person name="Wangdi T."/>
            <person name="Weiand M."/>
            <person name="Wilkinson J."/>
            <person name="Wilson A."/>
            <person name="Yadav S."/>
            <person name="Yang S."/>
            <person name="Yang X."/>
            <person name="Young G."/>
            <person name="Yu Q."/>
            <person name="Zainoun J."/>
            <person name="Zembek L."/>
            <person name="Zimmer A."/>
            <person name="Lander E.S."/>
        </authorList>
    </citation>
    <scope>NUCLEOTIDE SEQUENCE [LARGE SCALE GENOMIC DNA]</scope>
    <source>
        <strain evidence="18">Boxer</strain>
    </source>
</reference>
<dbReference type="CTD" id="9437"/>
<keyword evidence="5 16" id="KW-0732">Signal</keyword>
<dbReference type="Proteomes" id="UP000002254">
    <property type="component" value="Chromosome 1"/>
</dbReference>
<dbReference type="Ensembl" id="ENSCAFT00040018897.1">
    <property type="protein sequence ID" value="ENSCAFP00040016393.1"/>
    <property type="gene ID" value="ENSCAFG00040009942.1"/>
</dbReference>
<evidence type="ECO:0000313" key="18">
    <source>
        <dbReference type="Ensembl" id="ENSCAFP00000003839.4"/>
    </source>
</evidence>
<dbReference type="InterPro" id="IPR050412">
    <property type="entry name" value="Ig-like_Receptors_ImmuneReg"/>
</dbReference>
<accession>A0A8C0S685</accession>
<dbReference type="FunFam" id="2.60.40.10:FF:000049">
    <property type="entry name" value="Leukocyte immunoglobulin-like receptor subfamily B member 1"/>
    <property type="match status" value="2"/>
</dbReference>
<evidence type="ECO:0000256" key="5">
    <source>
        <dbReference type="ARBA" id="ARBA00022729"/>
    </source>
</evidence>
<keyword evidence="11" id="KW-0325">Glycoprotein</keyword>
<evidence type="ECO:0000256" key="11">
    <source>
        <dbReference type="ARBA" id="ARBA00023180"/>
    </source>
</evidence>
<dbReference type="InterPro" id="IPR003599">
    <property type="entry name" value="Ig_sub"/>
</dbReference>
<evidence type="ECO:0000256" key="16">
    <source>
        <dbReference type="SAM" id="SignalP"/>
    </source>
</evidence>
<evidence type="ECO:0000256" key="4">
    <source>
        <dbReference type="ARBA" id="ARBA00022692"/>
    </source>
</evidence>
<dbReference type="Ensembl" id="ENSCAFT00000004152.5">
    <property type="protein sequence ID" value="ENSCAFP00000003839.4"/>
    <property type="gene ID" value="ENSCAFG00000023787.4"/>
</dbReference>
<evidence type="ECO:0000256" key="15">
    <source>
        <dbReference type="SAM" id="Phobius"/>
    </source>
</evidence>
<name>A0A8C0S685_CANLF</name>
<evidence type="ECO:0000256" key="8">
    <source>
        <dbReference type="ARBA" id="ARBA00023136"/>
    </source>
</evidence>
<dbReference type="PANTHER" id="PTHR11738">
    <property type="entry name" value="MHC CLASS I NK CELL RECEPTOR"/>
    <property type="match status" value="1"/>
</dbReference>
<dbReference type="AlphaFoldDB" id="A0A8C0S685"/>
<evidence type="ECO:0000256" key="6">
    <source>
        <dbReference type="ARBA" id="ARBA00022737"/>
    </source>
</evidence>
<dbReference type="GeneID" id="611390"/>
<organism evidence="20 22">
    <name type="scientific">Canis lupus familiaris</name>
    <name type="common">Dog</name>
    <name type="synonym">Canis familiaris</name>
    <dbReference type="NCBI Taxonomy" id="9615"/>
    <lineage>
        <taxon>Eukaryota</taxon>
        <taxon>Metazoa</taxon>
        <taxon>Chordata</taxon>
        <taxon>Craniata</taxon>
        <taxon>Vertebrata</taxon>
        <taxon>Euteleostomi</taxon>
        <taxon>Mammalia</taxon>
        <taxon>Eutheria</taxon>
        <taxon>Laurasiatheria</taxon>
        <taxon>Carnivora</taxon>
        <taxon>Caniformia</taxon>
        <taxon>Canidae</taxon>
        <taxon>Canis</taxon>
    </lineage>
</organism>